<gene>
    <name evidence="3" type="ORF">DET59_11865</name>
</gene>
<feature type="transmembrane region" description="Helical" evidence="1">
    <location>
        <begin position="6"/>
        <end position="25"/>
    </location>
</feature>
<dbReference type="RefSeq" id="WP_113970856.1">
    <property type="nucleotide sequence ID" value="NZ_QNRJ01000018.1"/>
</dbReference>
<dbReference type="SUPFAM" id="SSF52266">
    <property type="entry name" value="SGNH hydrolase"/>
    <property type="match status" value="1"/>
</dbReference>
<reference evidence="3 4" key="1">
    <citation type="submission" date="2018-06" db="EMBL/GenBank/DDBJ databases">
        <title>Freshwater and sediment microbial communities from various areas in North America, analyzing microbe dynamics in response to fracking.</title>
        <authorList>
            <person name="Lamendella R."/>
        </authorList>
    </citation>
    <scope>NUCLEOTIDE SEQUENCE [LARGE SCALE GENOMIC DNA]</scope>
    <source>
        <strain evidence="3 4">97B</strain>
    </source>
</reference>
<comment type="caution">
    <text evidence="3">The sequence shown here is derived from an EMBL/GenBank/DDBJ whole genome shotgun (WGS) entry which is preliminary data.</text>
</comment>
<feature type="domain" description="SGNH hydrolase-type esterase" evidence="2">
    <location>
        <begin position="38"/>
        <end position="227"/>
    </location>
</feature>
<dbReference type="Gene3D" id="3.40.50.1110">
    <property type="entry name" value="SGNH hydrolase"/>
    <property type="match status" value="1"/>
</dbReference>
<protein>
    <submittedName>
        <fullName evidence="3">Lysophospholipase L1-like esterase</fullName>
    </submittedName>
</protein>
<proteinExistence type="predicted"/>
<name>A0A366EIB4_9BACI</name>
<evidence type="ECO:0000313" key="4">
    <source>
        <dbReference type="Proteomes" id="UP000252118"/>
    </source>
</evidence>
<dbReference type="PANTHER" id="PTHR30383:SF27">
    <property type="entry name" value="SPORE GERMINATION LIPASE LIPC"/>
    <property type="match status" value="1"/>
</dbReference>
<evidence type="ECO:0000313" key="3">
    <source>
        <dbReference type="EMBL" id="RBP02093.1"/>
    </source>
</evidence>
<evidence type="ECO:0000259" key="2">
    <source>
        <dbReference type="Pfam" id="PF13472"/>
    </source>
</evidence>
<dbReference type="PANTHER" id="PTHR30383">
    <property type="entry name" value="THIOESTERASE 1/PROTEASE 1/LYSOPHOSPHOLIPASE L1"/>
    <property type="match status" value="1"/>
</dbReference>
<evidence type="ECO:0000256" key="1">
    <source>
        <dbReference type="SAM" id="Phobius"/>
    </source>
</evidence>
<dbReference type="OrthoDB" id="252349at2"/>
<dbReference type="InterPro" id="IPR051532">
    <property type="entry name" value="Ester_Hydrolysis_Enzymes"/>
</dbReference>
<dbReference type="InterPro" id="IPR036514">
    <property type="entry name" value="SGNH_hydro_sf"/>
</dbReference>
<sequence length="238" mass="27009">MKIWKIVSLVALFALIPIVYFSFFADETKSSSKKRVIALGDSLTYGYGDKKEAGYIGRLEEKINNKHSKMSYNFQNLGVPGQQSDQLLGQIVKPEVAEDLSEADVFIINIGTNDLIKNNGGDLFPLHHEEIVEAKKDYLDNLDKILNIVGTASKEVDIIVLGLYNPYPDKDSDKIEAYVDDWNKSMMKEAEKHENVKYVSTNPLFKGKSKENYFHDSLHPNGKGYELIADQIMKNYDF</sequence>
<dbReference type="Proteomes" id="UP000252118">
    <property type="component" value="Unassembled WGS sequence"/>
</dbReference>
<dbReference type="EMBL" id="QNRJ01000018">
    <property type="protein sequence ID" value="RBP02093.1"/>
    <property type="molecule type" value="Genomic_DNA"/>
</dbReference>
<accession>A0A366EIB4</accession>
<dbReference type="GO" id="GO:0004622">
    <property type="term" value="F:phosphatidylcholine lysophospholipase activity"/>
    <property type="evidence" value="ECO:0007669"/>
    <property type="project" value="TreeGrafter"/>
</dbReference>
<dbReference type="InterPro" id="IPR013830">
    <property type="entry name" value="SGNH_hydro"/>
</dbReference>
<keyword evidence="1" id="KW-0812">Transmembrane</keyword>
<keyword evidence="1" id="KW-0472">Membrane</keyword>
<keyword evidence="1" id="KW-1133">Transmembrane helix</keyword>
<organism evidence="3 4">
    <name type="scientific">Rossellomorea aquimaris</name>
    <dbReference type="NCBI Taxonomy" id="189382"/>
    <lineage>
        <taxon>Bacteria</taxon>
        <taxon>Bacillati</taxon>
        <taxon>Bacillota</taxon>
        <taxon>Bacilli</taxon>
        <taxon>Bacillales</taxon>
        <taxon>Bacillaceae</taxon>
        <taxon>Rossellomorea</taxon>
    </lineage>
</organism>
<dbReference type="AlphaFoldDB" id="A0A366EIB4"/>
<dbReference type="Pfam" id="PF13472">
    <property type="entry name" value="Lipase_GDSL_2"/>
    <property type="match status" value="1"/>
</dbReference>